<comment type="caution">
    <text evidence="1">The sequence shown here is derived from an EMBL/GenBank/DDBJ whole genome shotgun (WGS) entry which is preliminary data.</text>
</comment>
<accession>A0A368KVC8</accession>
<organism evidence="1 2">
    <name type="scientific">Bremerella cremea</name>
    <dbReference type="NCBI Taxonomy" id="1031537"/>
    <lineage>
        <taxon>Bacteria</taxon>
        <taxon>Pseudomonadati</taxon>
        <taxon>Planctomycetota</taxon>
        <taxon>Planctomycetia</taxon>
        <taxon>Pirellulales</taxon>
        <taxon>Pirellulaceae</taxon>
        <taxon>Bremerella</taxon>
    </lineage>
</organism>
<dbReference type="EMBL" id="QPEX01000011">
    <property type="protein sequence ID" value="RCS52681.1"/>
    <property type="molecule type" value="Genomic_DNA"/>
</dbReference>
<evidence type="ECO:0000313" key="2">
    <source>
        <dbReference type="Proteomes" id="UP000253562"/>
    </source>
</evidence>
<sequence>MIAVNFCFLITKLQIEKGTNESIGTSDVVGLREIHLGAKKPIAGRRRMQKGPKLEVWGL</sequence>
<evidence type="ECO:0000313" key="1">
    <source>
        <dbReference type="EMBL" id="RCS52681.1"/>
    </source>
</evidence>
<proteinExistence type="predicted"/>
<protein>
    <submittedName>
        <fullName evidence="1">Uncharacterized protein</fullName>
    </submittedName>
</protein>
<reference evidence="1 2" key="1">
    <citation type="submission" date="2018-07" db="EMBL/GenBank/DDBJ databases">
        <title>Comparative genomes isolates from brazilian mangrove.</title>
        <authorList>
            <person name="De Araujo J.E."/>
            <person name="Taketani R.G."/>
            <person name="Silva M.C.P."/>
            <person name="Lourenco M.V."/>
            <person name="Oliveira V.M."/>
            <person name="Andreote F.D."/>
        </authorList>
    </citation>
    <scope>NUCLEOTIDE SEQUENCE [LARGE SCALE GENOMIC DNA]</scope>
    <source>
        <strain evidence="1 2">HEX PRIS-MGV</strain>
    </source>
</reference>
<dbReference type="Proteomes" id="UP000253562">
    <property type="component" value="Unassembled WGS sequence"/>
</dbReference>
<dbReference type="AlphaFoldDB" id="A0A368KVC8"/>
<name>A0A368KVC8_9BACT</name>
<gene>
    <name evidence="1" type="ORF">DTL42_07525</name>
</gene>